<proteinExistence type="predicted"/>
<keyword evidence="2" id="KW-0472">Membrane</keyword>
<dbReference type="Proteomes" id="UP000035763">
    <property type="component" value="Unassembled WGS sequence"/>
</dbReference>
<gene>
    <name evidence="3" type="ORF">BN11_520008</name>
</gene>
<accession>W6JZT1</accession>
<feature type="region of interest" description="Disordered" evidence="1">
    <location>
        <begin position="93"/>
        <end position="116"/>
    </location>
</feature>
<feature type="transmembrane region" description="Helical" evidence="2">
    <location>
        <begin position="59"/>
        <end position="81"/>
    </location>
</feature>
<dbReference type="AlphaFoldDB" id="W6JZT1"/>
<protein>
    <submittedName>
        <fullName evidence="3">Uncharacterized protein</fullName>
    </submittedName>
</protein>
<keyword evidence="2" id="KW-0812">Transmembrane</keyword>
<evidence type="ECO:0000313" key="3">
    <source>
        <dbReference type="EMBL" id="CCH75133.1"/>
    </source>
</evidence>
<evidence type="ECO:0000256" key="2">
    <source>
        <dbReference type="SAM" id="Phobius"/>
    </source>
</evidence>
<dbReference type="RefSeq" id="WP_235435368.1">
    <property type="nucleotide sequence ID" value="NZ_HG764815.1"/>
</dbReference>
<evidence type="ECO:0000256" key="1">
    <source>
        <dbReference type="SAM" id="MobiDB-lite"/>
    </source>
</evidence>
<name>W6JZT1_9MICO</name>
<comment type="caution">
    <text evidence="3">The sequence shown here is derived from an EMBL/GenBank/DDBJ whole genome shotgun (WGS) entry which is preliminary data.</text>
</comment>
<sequence length="116" mass="12230">MNDLTSARVHDHHSGARPAGDLAPQDRHGRWAGIRDALGAVVGAALGLLPHLLHHVSLFAGALVITGAAGNLLFGALGLLLSVPLLRRLSPAGSAHGRHQRWPSQRSPRCSPYLHS</sequence>
<keyword evidence="2" id="KW-1133">Transmembrane helix</keyword>
<dbReference type="STRING" id="1193182.BN11_520008"/>
<feature type="transmembrane region" description="Helical" evidence="2">
    <location>
        <begin position="37"/>
        <end position="53"/>
    </location>
</feature>
<organism evidence="3 4">
    <name type="scientific">Nostocoides australiense Ben110</name>
    <dbReference type="NCBI Taxonomy" id="1193182"/>
    <lineage>
        <taxon>Bacteria</taxon>
        <taxon>Bacillati</taxon>
        <taxon>Actinomycetota</taxon>
        <taxon>Actinomycetes</taxon>
        <taxon>Micrococcales</taxon>
        <taxon>Intrasporangiaceae</taxon>
        <taxon>Nostocoides</taxon>
    </lineage>
</organism>
<reference evidence="3 4" key="1">
    <citation type="journal article" date="2013" name="ISME J.">
        <title>A metabolic model for members of the genus Tetrasphaera involved in enhanced biological phosphorus removal.</title>
        <authorList>
            <person name="Kristiansen R."/>
            <person name="Nguyen H.T.T."/>
            <person name="Saunders A.M."/>
            <person name="Nielsen J.L."/>
            <person name="Wimmer R."/>
            <person name="Le V.Q."/>
            <person name="McIlroy S.J."/>
            <person name="Petrovski S."/>
            <person name="Seviour R.J."/>
            <person name="Calteau A."/>
            <person name="Nielsen K.L."/>
            <person name="Nielsen P.H."/>
        </authorList>
    </citation>
    <scope>NUCLEOTIDE SEQUENCE [LARGE SCALE GENOMIC DNA]</scope>
    <source>
        <strain evidence="3 4">Ben110</strain>
    </source>
</reference>
<feature type="region of interest" description="Disordered" evidence="1">
    <location>
        <begin position="1"/>
        <end position="24"/>
    </location>
</feature>
<evidence type="ECO:0000313" key="4">
    <source>
        <dbReference type="Proteomes" id="UP000035763"/>
    </source>
</evidence>
<dbReference type="EMBL" id="CAJA01000468">
    <property type="protein sequence ID" value="CCH75133.1"/>
    <property type="molecule type" value="Genomic_DNA"/>
</dbReference>
<keyword evidence="4" id="KW-1185">Reference proteome</keyword>